<evidence type="ECO:0000313" key="3">
    <source>
        <dbReference type="Proteomes" id="UP000326837"/>
    </source>
</evidence>
<dbReference type="EMBL" id="AP021861">
    <property type="protein sequence ID" value="BBO32077.1"/>
    <property type="molecule type" value="Genomic_DNA"/>
</dbReference>
<dbReference type="KEGG" id="lpav:PLANPX_1689"/>
<dbReference type="RefSeq" id="WP_152098110.1">
    <property type="nucleotide sequence ID" value="NZ_AP021861.1"/>
</dbReference>
<name>A0A5K7X8C9_9BACT</name>
<feature type="chain" id="PRO_5024841359" evidence="1">
    <location>
        <begin position="17"/>
        <end position="127"/>
    </location>
</feature>
<protein>
    <submittedName>
        <fullName evidence="2">Uncharacterized protein</fullName>
    </submittedName>
</protein>
<dbReference type="Proteomes" id="UP000326837">
    <property type="component" value="Chromosome"/>
</dbReference>
<keyword evidence="3" id="KW-1185">Reference proteome</keyword>
<keyword evidence="1" id="KW-0732">Signal</keyword>
<dbReference type="AlphaFoldDB" id="A0A5K7X8C9"/>
<evidence type="ECO:0000313" key="2">
    <source>
        <dbReference type="EMBL" id="BBO32077.1"/>
    </source>
</evidence>
<gene>
    <name evidence="2" type="ORF">PLANPX_1689</name>
</gene>
<sequence>MLLSLTLALTMGHVTAVQTVFSNDFESDTAGFTPSVSLVALSRASLLTDSGRLAPPNQSTWLGKLVSNVTKSGSLDESVSLVDTGLTPGQLYSVAFDLFIGASWDGSASSPYGPDSWRLVVDGGPCS</sequence>
<evidence type="ECO:0000256" key="1">
    <source>
        <dbReference type="SAM" id="SignalP"/>
    </source>
</evidence>
<reference evidence="3" key="1">
    <citation type="submission" date="2019-10" db="EMBL/GenBank/DDBJ databases">
        <title>Lacipirellula parvula gen. nov., sp. nov., representing a lineage of planctomycetes widespread in freshwater anoxic habitats, and description of the family Lacipirellulaceae.</title>
        <authorList>
            <person name="Dedysh S.N."/>
            <person name="Kulichevskaya I.S."/>
            <person name="Beletsky A.V."/>
            <person name="Rakitin A.L."/>
            <person name="Mardanov A.V."/>
            <person name="Ivanova A.A."/>
            <person name="Saltykova V.X."/>
            <person name="Rijpstra W.I.C."/>
            <person name="Sinninghe Damste J.S."/>
            <person name="Ravin N.V."/>
        </authorList>
    </citation>
    <scope>NUCLEOTIDE SEQUENCE [LARGE SCALE GENOMIC DNA]</scope>
    <source>
        <strain evidence="3">PX69</strain>
    </source>
</reference>
<organism evidence="2 3">
    <name type="scientific">Lacipirellula parvula</name>
    <dbReference type="NCBI Taxonomy" id="2650471"/>
    <lineage>
        <taxon>Bacteria</taxon>
        <taxon>Pseudomonadati</taxon>
        <taxon>Planctomycetota</taxon>
        <taxon>Planctomycetia</taxon>
        <taxon>Pirellulales</taxon>
        <taxon>Lacipirellulaceae</taxon>
        <taxon>Lacipirellula</taxon>
    </lineage>
</organism>
<feature type="signal peptide" evidence="1">
    <location>
        <begin position="1"/>
        <end position="16"/>
    </location>
</feature>
<proteinExistence type="predicted"/>
<accession>A0A5K7X8C9</accession>